<keyword evidence="3 5" id="KW-0238">DNA-binding</keyword>
<evidence type="ECO:0000256" key="4">
    <source>
        <dbReference type="ARBA" id="ARBA00023172"/>
    </source>
</evidence>
<dbReference type="PANTHER" id="PTHR30629:SF2">
    <property type="entry name" value="PROPHAGE INTEGRASE INTS-RELATED"/>
    <property type="match status" value="1"/>
</dbReference>
<evidence type="ECO:0000256" key="3">
    <source>
        <dbReference type="ARBA" id="ARBA00023125"/>
    </source>
</evidence>
<keyword evidence="4" id="KW-0233">DNA recombination</keyword>
<dbReference type="InterPro" id="IPR038488">
    <property type="entry name" value="Integrase_DNA-bd_sf"/>
</dbReference>
<evidence type="ECO:0000259" key="6">
    <source>
        <dbReference type="PROSITE" id="PS51898"/>
    </source>
</evidence>
<dbReference type="Gene3D" id="1.10.150.130">
    <property type="match status" value="1"/>
</dbReference>
<dbReference type="Gene3D" id="3.30.160.390">
    <property type="entry name" value="Integrase, DNA-binding domain"/>
    <property type="match status" value="1"/>
</dbReference>
<evidence type="ECO:0000259" key="7">
    <source>
        <dbReference type="PROSITE" id="PS51900"/>
    </source>
</evidence>
<keyword evidence="2" id="KW-0229">DNA integration</keyword>
<comment type="caution">
    <text evidence="8">The sequence shown here is derived from an EMBL/GenBank/DDBJ whole genome shotgun (WGS) entry which is preliminary data.</text>
</comment>
<dbReference type="PANTHER" id="PTHR30629">
    <property type="entry name" value="PROPHAGE INTEGRASE"/>
    <property type="match status" value="1"/>
</dbReference>
<evidence type="ECO:0000256" key="5">
    <source>
        <dbReference type="PROSITE-ProRule" id="PRU01248"/>
    </source>
</evidence>
<protein>
    <submittedName>
        <fullName evidence="8">Tyrosine-type recombinase/integrase</fullName>
    </submittedName>
</protein>
<dbReference type="GO" id="GO:0015074">
    <property type="term" value="P:DNA integration"/>
    <property type="evidence" value="ECO:0007669"/>
    <property type="project" value="UniProtKB-KW"/>
</dbReference>
<comment type="similarity">
    <text evidence="1">Belongs to the 'phage' integrase family.</text>
</comment>
<dbReference type="GO" id="GO:0006310">
    <property type="term" value="P:DNA recombination"/>
    <property type="evidence" value="ECO:0007669"/>
    <property type="project" value="UniProtKB-KW"/>
</dbReference>
<dbReference type="Pfam" id="PF00589">
    <property type="entry name" value="Phage_integrase"/>
    <property type="match status" value="1"/>
</dbReference>
<dbReference type="InterPro" id="IPR011010">
    <property type="entry name" value="DNA_brk_join_enz"/>
</dbReference>
<name>A0A936K4Z4_9BACT</name>
<dbReference type="SUPFAM" id="SSF56349">
    <property type="entry name" value="DNA breaking-rejoining enzymes"/>
    <property type="match status" value="1"/>
</dbReference>
<feature type="domain" description="Tyr recombinase" evidence="6">
    <location>
        <begin position="232"/>
        <end position="439"/>
    </location>
</feature>
<sequence>MVAKKPTTLKPERTRTNIRLTDDRARKATKTIWDSEIKGFHVRVTPAGGRFFRVRFQGKDGKKVCATLGPVENWTLEGRTDENGEQVQGARSWARTRRQAFETKKEHPGKEAKATKATPDLNAWVEVWRVSEKGKLKLKPTTQASYESLLTKHILPLLGEKKLRSIKDEDVNDLHEAVAEGGHTTNANRAVAVLSNLLKRAAIAGKITKGTNPCLGFEKSEESKRERTFKPREYAALEAALVQLEAAWLAANEEKDEEDEKKEREDTLDPAAADLIRFLALSGLRKSEAANLKFGDVDEERNSMSFVDHKTSKKKGKKVLPLNPSLRVIIKRRREMLGEVVTPDPFFVFPGKLVTIGDAKKQGPIVGIAKMWSRVMKTAGLIHPTNTPVPHDLRRTFQTVCIDLGYTAAIGDILLGHSLGAIRDTYIRLDTDGVLGLASTDTSNWIAAAMAGKKVKPYEKVNQKTQAGTA</sequence>
<dbReference type="GO" id="GO:0003677">
    <property type="term" value="F:DNA binding"/>
    <property type="evidence" value="ECO:0007669"/>
    <property type="project" value="UniProtKB-UniRule"/>
</dbReference>
<accession>A0A936K4Z4</accession>
<dbReference type="Pfam" id="PF14659">
    <property type="entry name" value="Phage_int_SAM_3"/>
    <property type="match status" value="1"/>
</dbReference>
<dbReference type="EMBL" id="JADKCH010000001">
    <property type="protein sequence ID" value="MBK8571713.1"/>
    <property type="molecule type" value="Genomic_DNA"/>
</dbReference>
<evidence type="ECO:0000313" key="9">
    <source>
        <dbReference type="Proteomes" id="UP000709959"/>
    </source>
</evidence>
<dbReference type="InterPro" id="IPR002104">
    <property type="entry name" value="Integrase_catalytic"/>
</dbReference>
<dbReference type="Gene3D" id="1.10.443.10">
    <property type="entry name" value="Intergrase catalytic core"/>
    <property type="match status" value="1"/>
</dbReference>
<dbReference type="Proteomes" id="UP000709959">
    <property type="component" value="Unassembled WGS sequence"/>
</dbReference>
<evidence type="ECO:0000256" key="1">
    <source>
        <dbReference type="ARBA" id="ARBA00008857"/>
    </source>
</evidence>
<dbReference type="InterPro" id="IPR050808">
    <property type="entry name" value="Phage_Integrase"/>
</dbReference>
<reference evidence="8 9" key="1">
    <citation type="submission" date="2020-10" db="EMBL/GenBank/DDBJ databases">
        <title>Connecting structure to function with the recovery of over 1000 high-quality activated sludge metagenome-assembled genomes encoding full-length rRNA genes using long-read sequencing.</title>
        <authorList>
            <person name="Singleton C.M."/>
            <person name="Petriglieri F."/>
            <person name="Kristensen J.M."/>
            <person name="Kirkegaard R.H."/>
            <person name="Michaelsen T.Y."/>
            <person name="Andersen M.H."/>
            <person name="Karst S.M."/>
            <person name="Dueholm M.S."/>
            <person name="Nielsen P.H."/>
            <person name="Albertsen M."/>
        </authorList>
    </citation>
    <scope>NUCLEOTIDE SEQUENCE [LARGE SCALE GENOMIC DNA]</scope>
    <source>
        <strain evidence="8">OdNE_18-Q3-R46-58_MAXAC.008</strain>
    </source>
</reference>
<evidence type="ECO:0000313" key="8">
    <source>
        <dbReference type="EMBL" id="MBK8571713.1"/>
    </source>
</evidence>
<dbReference type="InterPro" id="IPR010998">
    <property type="entry name" value="Integrase_recombinase_N"/>
</dbReference>
<feature type="domain" description="Core-binding (CB)" evidence="7">
    <location>
        <begin position="115"/>
        <end position="202"/>
    </location>
</feature>
<dbReference type="PROSITE" id="PS51900">
    <property type="entry name" value="CB"/>
    <property type="match status" value="1"/>
</dbReference>
<dbReference type="InterPro" id="IPR044068">
    <property type="entry name" value="CB"/>
</dbReference>
<dbReference type="PROSITE" id="PS51898">
    <property type="entry name" value="TYR_RECOMBINASE"/>
    <property type="match status" value="1"/>
</dbReference>
<organism evidence="8 9">
    <name type="scientific">Candidatus Geothrix odensensis</name>
    <dbReference type="NCBI Taxonomy" id="2954440"/>
    <lineage>
        <taxon>Bacteria</taxon>
        <taxon>Pseudomonadati</taxon>
        <taxon>Acidobacteriota</taxon>
        <taxon>Holophagae</taxon>
        <taxon>Holophagales</taxon>
        <taxon>Holophagaceae</taxon>
        <taxon>Geothrix</taxon>
    </lineage>
</organism>
<proteinExistence type="inferred from homology"/>
<dbReference type="InterPro" id="IPR013762">
    <property type="entry name" value="Integrase-like_cat_sf"/>
</dbReference>
<gene>
    <name evidence="8" type="ORF">IPN91_03515</name>
</gene>
<dbReference type="AlphaFoldDB" id="A0A936K4Z4"/>
<evidence type="ECO:0000256" key="2">
    <source>
        <dbReference type="ARBA" id="ARBA00022908"/>
    </source>
</evidence>
<dbReference type="InterPro" id="IPR004107">
    <property type="entry name" value="Integrase_SAM-like_N"/>
</dbReference>